<gene>
    <name evidence="1" type="ORF">E2C01_041707</name>
</gene>
<dbReference type="AlphaFoldDB" id="A0A5B7FR32"/>
<reference evidence="1 2" key="1">
    <citation type="submission" date="2019-05" db="EMBL/GenBank/DDBJ databases">
        <title>Another draft genome of Portunus trituberculatus and its Hox gene families provides insights of decapod evolution.</title>
        <authorList>
            <person name="Jeong J.-H."/>
            <person name="Song I."/>
            <person name="Kim S."/>
            <person name="Choi T."/>
            <person name="Kim D."/>
            <person name="Ryu S."/>
            <person name="Kim W."/>
        </authorList>
    </citation>
    <scope>NUCLEOTIDE SEQUENCE [LARGE SCALE GENOMIC DNA]</scope>
    <source>
        <tissue evidence="1">Muscle</tissue>
    </source>
</reference>
<dbReference type="EMBL" id="VSRR010008019">
    <property type="protein sequence ID" value="MPC47946.1"/>
    <property type="molecule type" value="Genomic_DNA"/>
</dbReference>
<comment type="caution">
    <text evidence="1">The sequence shown here is derived from an EMBL/GenBank/DDBJ whole genome shotgun (WGS) entry which is preliminary data.</text>
</comment>
<accession>A0A5B7FR32</accession>
<evidence type="ECO:0000313" key="1">
    <source>
        <dbReference type="EMBL" id="MPC47946.1"/>
    </source>
</evidence>
<protein>
    <submittedName>
        <fullName evidence="1">Uncharacterized protein</fullName>
    </submittedName>
</protein>
<proteinExistence type="predicted"/>
<organism evidence="1 2">
    <name type="scientific">Portunus trituberculatus</name>
    <name type="common">Swimming crab</name>
    <name type="synonym">Neptunus trituberculatus</name>
    <dbReference type="NCBI Taxonomy" id="210409"/>
    <lineage>
        <taxon>Eukaryota</taxon>
        <taxon>Metazoa</taxon>
        <taxon>Ecdysozoa</taxon>
        <taxon>Arthropoda</taxon>
        <taxon>Crustacea</taxon>
        <taxon>Multicrustacea</taxon>
        <taxon>Malacostraca</taxon>
        <taxon>Eumalacostraca</taxon>
        <taxon>Eucarida</taxon>
        <taxon>Decapoda</taxon>
        <taxon>Pleocyemata</taxon>
        <taxon>Brachyura</taxon>
        <taxon>Eubrachyura</taxon>
        <taxon>Portunoidea</taxon>
        <taxon>Portunidae</taxon>
        <taxon>Portuninae</taxon>
        <taxon>Portunus</taxon>
    </lineage>
</organism>
<evidence type="ECO:0000313" key="2">
    <source>
        <dbReference type="Proteomes" id="UP000324222"/>
    </source>
</evidence>
<name>A0A5B7FR32_PORTR</name>
<dbReference type="Proteomes" id="UP000324222">
    <property type="component" value="Unassembled WGS sequence"/>
</dbReference>
<sequence>MPLISQHVHRAGIVFALLVIEEGKEEKVSEEPRVLVSTTFGALQNISQAIPTPHCGAPTIAVTSQKASVPVSWNSLKLQSLRRSTLATTTSLYNQRAKG</sequence>
<keyword evidence="2" id="KW-1185">Reference proteome</keyword>